<feature type="signal peptide" evidence="1">
    <location>
        <begin position="1"/>
        <end position="21"/>
    </location>
</feature>
<evidence type="ECO:0000313" key="2">
    <source>
        <dbReference type="EMBL" id="PNY80285.1"/>
    </source>
</evidence>
<gene>
    <name evidence="2" type="ORF">CVO96_01925</name>
</gene>
<dbReference type="OrthoDB" id="72660at2"/>
<protein>
    <submittedName>
        <fullName evidence="2">Uncharacterized protein</fullName>
    </submittedName>
</protein>
<name>A0A2K3UUS0_9DEIO</name>
<evidence type="ECO:0000313" key="3">
    <source>
        <dbReference type="Proteomes" id="UP000236379"/>
    </source>
</evidence>
<dbReference type="Pfam" id="PF19671">
    <property type="entry name" value="DUF6174"/>
    <property type="match status" value="1"/>
</dbReference>
<evidence type="ECO:0000256" key="1">
    <source>
        <dbReference type="SAM" id="SignalP"/>
    </source>
</evidence>
<proteinExistence type="predicted"/>
<dbReference type="InterPro" id="IPR046172">
    <property type="entry name" value="DUF6174"/>
</dbReference>
<comment type="caution">
    <text evidence="2">The sequence shown here is derived from an EMBL/GenBank/DDBJ whole genome shotgun (WGS) entry which is preliminary data.</text>
</comment>
<dbReference type="EMBL" id="PPPD01000001">
    <property type="protein sequence ID" value="PNY80285.1"/>
    <property type="molecule type" value="Genomic_DNA"/>
</dbReference>
<organism evidence="2 3">
    <name type="scientific">Deinococcus koreensis</name>
    <dbReference type="NCBI Taxonomy" id="2054903"/>
    <lineage>
        <taxon>Bacteria</taxon>
        <taxon>Thermotogati</taxon>
        <taxon>Deinococcota</taxon>
        <taxon>Deinococci</taxon>
        <taxon>Deinococcales</taxon>
        <taxon>Deinococcaceae</taxon>
        <taxon>Deinococcus</taxon>
    </lineage>
</organism>
<reference evidence="2 3" key="1">
    <citation type="submission" date="2018-01" db="EMBL/GenBank/DDBJ databases">
        <title>Deinococcus koreensis sp. nov., a radiation-resistant bacterium isolated from river water.</title>
        <authorList>
            <person name="Choi A."/>
        </authorList>
    </citation>
    <scope>NUCLEOTIDE SEQUENCE [LARGE SCALE GENOMIC DNA]</scope>
    <source>
        <strain evidence="2 3">SJW1-2</strain>
    </source>
</reference>
<keyword evidence="3" id="KW-1185">Reference proteome</keyword>
<feature type="chain" id="PRO_5014363349" evidence="1">
    <location>
        <begin position="22"/>
        <end position="182"/>
    </location>
</feature>
<keyword evidence="1" id="KW-0732">Signal</keyword>
<sequence>MILRRLSVSLLALTLAAPALAGGGGQPVARPPAQPGVTPLNTTCREDYVRPDFAALSRQLQAARARWAAAGVRSYAYDVRQVAAPVLFPETRVTVTNGRVTSAVLKPGEAGEPNRLARQTVEQRFAAIAQTLAYQRPNRCPEVRVSYDPARGYPTFLYSGMGDGGIADGYGEWTVTNFTVNR</sequence>
<accession>A0A2K3UUS0</accession>
<dbReference type="AlphaFoldDB" id="A0A2K3UUS0"/>
<dbReference type="RefSeq" id="WP_103309724.1">
    <property type="nucleotide sequence ID" value="NZ_PPPD01000001.1"/>
</dbReference>
<dbReference type="Proteomes" id="UP000236379">
    <property type="component" value="Unassembled WGS sequence"/>
</dbReference>